<keyword evidence="4" id="KW-0066">ATP synthesis</keyword>
<dbReference type="NCBIfam" id="TIGR00309">
    <property type="entry name" value="V_ATPase_subD"/>
    <property type="match status" value="1"/>
</dbReference>
<dbReference type="GO" id="GO:0046933">
    <property type="term" value="F:proton-transporting ATP synthase activity, rotational mechanism"/>
    <property type="evidence" value="ECO:0007669"/>
    <property type="project" value="UniProtKB-UniRule"/>
</dbReference>
<evidence type="ECO:0000256" key="2">
    <source>
        <dbReference type="ARBA" id="ARBA00022448"/>
    </source>
</evidence>
<dbReference type="Gene3D" id="1.10.287.3240">
    <property type="match status" value="1"/>
</dbReference>
<dbReference type="EMBL" id="LJUJ01000028">
    <property type="protein sequence ID" value="KPK62703.1"/>
    <property type="molecule type" value="Genomic_DNA"/>
</dbReference>
<protein>
    <recommendedName>
        <fullName evidence="4">V-type ATP synthase subunit D</fullName>
    </recommendedName>
    <alternativeName>
        <fullName evidence="4">V-ATPase subunit D</fullName>
    </alternativeName>
</protein>
<dbReference type="InterPro" id="IPR002699">
    <property type="entry name" value="V_ATPase_D"/>
</dbReference>
<evidence type="ECO:0000256" key="1">
    <source>
        <dbReference type="ARBA" id="ARBA00005850"/>
    </source>
</evidence>
<keyword evidence="3 4" id="KW-0406">Ion transport</keyword>
<organism evidence="5 6">
    <name type="scientific">candidate division WOR_3 bacterium SM23_42</name>
    <dbReference type="NCBI Taxonomy" id="1703779"/>
    <lineage>
        <taxon>Bacteria</taxon>
        <taxon>Bacteria division WOR-3</taxon>
    </lineage>
</organism>
<evidence type="ECO:0000313" key="5">
    <source>
        <dbReference type="EMBL" id="KPK62703.1"/>
    </source>
</evidence>
<comment type="similarity">
    <text evidence="1 4">Belongs to the V-ATPase D subunit family.</text>
</comment>
<comment type="caution">
    <text evidence="5">The sequence shown here is derived from an EMBL/GenBank/DDBJ whole genome shotgun (WGS) entry which is preliminary data.</text>
</comment>
<comment type="function">
    <text evidence="4">Produces ATP from ADP in the presence of a proton gradient across the membrane.</text>
</comment>
<dbReference type="Pfam" id="PF01813">
    <property type="entry name" value="ATP-synt_D"/>
    <property type="match status" value="1"/>
</dbReference>
<accession>A0A0S8FPV4</accession>
<dbReference type="STRING" id="1703779.AMJ83_10020"/>
<dbReference type="GO" id="GO:0042777">
    <property type="term" value="P:proton motive force-driven plasma membrane ATP synthesis"/>
    <property type="evidence" value="ECO:0007669"/>
    <property type="project" value="UniProtKB-UniRule"/>
</dbReference>
<keyword evidence="4" id="KW-0375">Hydrogen ion transport</keyword>
<dbReference type="Proteomes" id="UP000051373">
    <property type="component" value="Unassembled WGS sequence"/>
</dbReference>
<dbReference type="HAMAP" id="MF_00271">
    <property type="entry name" value="ATP_synth_D_arch"/>
    <property type="match status" value="1"/>
</dbReference>
<dbReference type="PATRIC" id="fig|1703779.3.peg.1646"/>
<gene>
    <name evidence="4" type="primary">atpD</name>
    <name evidence="5" type="ORF">AMJ83_10020</name>
</gene>
<dbReference type="GO" id="GO:0046961">
    <property type="term" value="F:proton-transporting ATPase activity, rotational mechanism"/>
    <property type="evidence" value="ECO:0007669"/>
    <property type="project" value="InterPro"/>
</dbReference>
<evidence type="ECO:0000256" key="3">
    <source>
        <dbReference type="ARBA" id="ARBA00023065"/>
    </source>
</evidence>
<dbReference type="PANTHER" id="PTHR11671">
    <property type="entry name" value="V-TYPE ATP SYNTHASE SUBUNIT D"/>
    <property type="match status" value="1"/>
</dbReference>
<sequence length="207" mass="24232">MKLDIPPTRMQLLYLKRRGSVARRGHKLLKDKQDELMRRILEFVYRIRELRLRIEEELRNAFAYFYFASSKQAPKATDEALLAVTKSIDVEYSAERILNLKIPKFTEKISGWSVGYGFLSTSGDLDLALLKIDQLISRLLELAEFEKTLELLATEIEKTRRRVNALEYILIPAIEETIKFINLKLSEIERGDLTRLMRVKEIVRSKL</sequence>
<proteinExistence type="inferred from homology"/>
<keyword evidence="2 4" id="KW-0813">Transport</keyword>
<dbReference type="GO" id="GO:0005524">
    <property type="term" value="F:ATP binding"/>
    <property type="evidence" value="ECO:0007669"/>
    <property type="project" value="UniProtKB-UniRule"/>
</dbReference>
<name>A0A0S8FPV4_UNCW3</name>
<evidence type="ECO:0000256" key="4">
    <source>
        <dbReference type="HAMAP-Rule" id="MF_00271"/>
    </source>
</evidence>
<evidence type="ECO:0000313" key="6">
    <source>
        <dbReference type="Proteomes" id="UP000051373"/>
    </source>
</evidence>
<dbReference type="AlphaFoldDB" id="A0A0S8FPV4"/>
<reference evidence="5 6" key="1">
    <citation type="journal article" date="2015" name="Microbiome">
        <title>Genomic resolution of linkages in carbon, nitrogen, and sulfur cycling among widespread estuary sediment bacteria.</title>
        <authorList>
            <person name="Baker B.J."/>
            <person name="Lazar C.S."/>
            <person name="Teske A.P."/>
            <person name="Dick G.J."/>
        </authorList>
    </citation>
    <scope>NUCLEOTIDE SEQUENCE [LARGE SCALE GENOMIC DNA]</scope>
    <source>
        <strain evidence="5">SM23_42</strain>
    </source>
</reference>